<feature type="compositionally biased region" description="Low complexity" evidence="4">
    <location>
        <begin position="117"/>
        <end position="134"/>
    </location>
</feature>
<dbReference type="PANTHER" id="PTHR16008">
    <property type="entry name" value="F-BOX ONLY PROTEIN 4"/>
    <property type="match status" value="1"/>
</dbReference>
<dbReference type="SUPFAM" id="SSF81383">
    <property type="entry name" value="F-box domain"/>
    <property type="match status" value="1"/>
</dbReference>
<keyword evidence="2" id="KW-0677">Repeat</keyword>
<dbReference type="OMA" id="PARIAIF"/>
<dbReference type="VEuPathDB" id="FungiDB:TREMEDRAFT_27000"/>
<feature type="compositionally biased region" description="Low complexity" evidence="4">
    <location>
        <begin position="1"/>
        <end position="13"/>
    </location>
</feature>
<keyword evidence="7" id="KW-1185">Reference proteome</keyword>
<reference evidence="6 7" key="1">
    <citation type="submission" date="2016-06" db="EMBL/GenBank/DDBJ databases">
        <title>Evolution of pathogenesis and genome organization in the Tremellales.</title>
        <authorList>
            <person name="Cuomo C."/>
            <person name="Litvintseva A."/>
            <person name="Heitman J."/>
            <person name="Chen Y."/>
            <person name="Sun S."/>
            <person name="Springer D."/>
            <person name="Dromer F."/>
            <person name="Young S."/>
            <person name="Zeng Q."/>
            <person name="Chapman S."/>
            <person name="Gujja S."/>
            <person name="Saif S."/>
            <person name="Birren B."/>
        </authorList>
    </citation>
    <scope>NUCLEOTIDE SEQUENCE [LARGE SCALE GENOMIC DNA]</scope>
    <source>
        <strain evidence="6 7">ATCC 28783</strain>
    </source>
</reference>
<dbReference type="Gene3D" id="2.130.10.10">
    <property type="entry name" value="YVTN repeat-like/Quinoprotein amine dehydrogenase"/>
    <property type="match status" value="1"/>
</dbReference>
<dbReference type="AlphaFoldDB" id="A0A4V1M328"/>
<keyword evidence="1 3" id="KW-0853">WD repeat</keyword>
<organism evidence="6 7">
    <name type="scientific">Tremella mesenterica</name>
    <name type="common">Jelly fungus</name>
    <dbReference type="NCBI Taxonomy" id="5217"/>
    <lineage>
        <taxon>Eukaryota</taxon>
        <taxon>Fungi</taxon>
        <taxon>Dikarya</taxon>
        <taxon>Basidiomycota</taxon>
        <taxon>Agaricomycotina</taxon>
        <taxon>Tremellomycetes</taxon>
        <taxon>Tremellales</taxon>
        <taxon>Tremellaceae</taxon>
        <taxon>Tremella</taxon>
    </lineage>
</organism>
<proteinExistence type="predicted"/>
<dbReference type="STRING" id="5217.A0A4V1M328"/>
<evidence type="ECO:0000256" key="4">
    <source>
        <dbReference type="SAM" id="MobiDB-lite"/>
    </source>
</evidence>
<feature type="region of interest" description="Disordered" evidence="4">
    <location>
        <begin position="522"/>
        <end position="541"/>
    </location>
</feature>
<dbReference type="InterPro" id="IPR015943">
    <property type="entry name" value="WD40/YVTN_repeat-like_dom_sf"/>
</dbReference>
<dbReference type="GO" id="GO:0031146">
    <property type="term" value="P:SCF-dependent proteasomal ubiquitin-dependent protein catabolic process"/>
    <property type="evidence" value="ECO:0007669"/>
    <property type="project" value="InterPro"/>
</dbReference>
<comment type="caution">
    <text evidence="6">The sequence shown here is derived from an EMBL/GenBank/DDBJ whole genome shotgun (WGS) entry which is preliminary data.</text>
</comment>
<dbReference type="InParanoid" id="A0A4V1M328"/>
<evidence type="ECO:0000259" key="5">
    <source>
        <dbReference type="Pfam" id="PF12937"/>
    </source>
</evidence>
<accession>A0A4V1M328</accession>
<dbReference type="GO" id="GO:0000209">
    <property type="term" value="P:protein polyubiquitination"/>
    <property type="evidence" value="ECO:0007669"/>
    <property type="project" value="TreeGrafter"/>
</dbReference>
<dbReference type="Gene3D" id="1.20.1280.50">
    <property type="match status" value="1"/>
</dbReference>
<dbReference type="PROSITE" id="PS50082">
    <property type="entry name" value="WD_REPEATS_2"/>
    <property type="match status" value="1"/>
</dbReference>
<evidence type="ECO:0000256" key="3">
    <source>
        <dbReference type="PROSITE-ProRule" id="PRU00221"/>
    </source>
</evidence>
<dbReference type="InterPro" id="IPR039588">
    <property type="entry name" value="FBXO4"/>
</dbReference>
<evidence type="ECO:0000256" key="1">
    <source>
        <dbReference type="ARBA" id="ARBA00022574"/>
    </source>
</evidence>
<dbReference type="OrthoDB" id="3219396at2759"/>
<dbReference type="PANTHER" id="PTHR16008:SF4">
    <property type="entry name" value="F-BOX ONLY PROTEIN 4"/>
    <property type="match status" value="1"/>
</dbReference>
<dbReference type="GO" id="GO:0019005">
    <property type="term" value="C:SCF ubiquitin ligase complex"/>
    <property type="evidence" value="ECO:0007669"/>
    <property type="project" value="TreeGrafter"/>
</dbReference>
<sequence length="685" mass="74789">MTSSHSEASTSKSVRNAASTPTPTPPKHTLADLFHFQEIFLRVLSFLPVSDLARIQAVNSHFAKMSLDPQLWKGLYLARYPHPHHSRLIYVDAPKTPSKRPIARLPSRAFPPPSPSRSPSVQSMGPPASASSASTHQIERYPGVGQAKSLTNRETVDVDGIGHGVRNDGLDWKMMMRLNTNWSNGNVSAEADIPLPPSPSPSATSEIVPPPPRPQSAPYNPQHIALCPSFIFTCNPASPLVNVYRSSTSFSATTTAAPIGIIPPPPGWSSPTRPDNVTAICADESVAPAEEDESALPARIAIFYQSGGFVVLSVRHSFPTARLNWKRESIHPPQQRPRSVRRRATTFTPLEGDPVVLATMHYPLLLTGTLDFHLSFYALLPPIANEPTRPLHVSTMHSDVSFHPATLSVFPHTPESLNGPVNEERPQNFRASLTYCTPLYPSSWTVAVQEFGIDLPSSLSKTPLVWRGECWHVGRNSISMDPFIWPKKVDPVIGIKGRRAVGVGSDGRWAVLAGNDNQIQVYSLPTPSPSPPPSTKERPPEPIRHAQTLLAHSSSVTSLSLVGGRCVSGGQDGRVLVWELDAEEDEARVGRTIGYVEVRRGGRKTWKGASGPSLTSTLAEDQEGLPHPASISAAARSLFLPRPPMEDNEERRPAIRRLAFDEQKIVGLVRMGEGNEMMKVWSFDA</sequence>
<evidence type="ECO:0000313" key="6">
    <source>
        <dbReference type="EMBL" id="RXK35420.1"/>
    </source>
</evidence>
<gene>
    <name evidence="6" type="ORF">M231_07324</name>
</gene>
<dbReference type="SUPFAM" id="SSF50978">
    <property type="entry name" value="WD40 repeat-like"/>
    <property type="match status" value="1"/>
</dbReference>
<dbReference type="InterPro" id="IPR001810">
    <property type="entry name" value="F-box_dom"/>
</dbReference>
<dbReference type="Pfam" id="PF12937">
    <property type="entry name" value="F-box-like"/>
    <property type="match status" value="1"/>
</dbReference>
<dbReference type="InterPro" id="IPR036047">
    <property type="entry name" value="F-box-like_dom_sf"/>
</dbReference>
<dbReference type="InterPro" id="IPR036322">
    <property type="entry name" value="WD40_repeat_dom_sf"/>
</dbReference>
<feature type="region of interest" description="Disordered" evidence="4">
    <location>
        <begin position="189"/>
        <end position="219"/>
    </location>
</feature>
<protein>
    <recommendedName>
        <fullName evidence="5">F-box domain-containing protein</fullName>
    </recommendedName>
</protein>
<evidence type="ECO:0000256" key="2">
    <source>
        <dbReference type="ARBA" id="ARBA00022737"/>
    </source>
</evidence>
<dbReference type="Proteomes" id="UP000289152">
    <property type="component" value="Unassembled WGS sequence"/>
</dbReference>
<feature type="domain" description="F-box" evidence="5">
    <location>
        <begin position="38"/>
        <end position="77"/>
    </location>
</feature>
<feature type="region of interest" description="Disordered" evidence="4">
    <location>
        <begin position="99"/>
        <end position="137"/>
    </location>
</feature>
<evidence type="ECO:0000313" key="7">
    <source>
        <dbReference type="Proteomes" id="UP000289152"/>
    </source>
</evidence>
<dbReference type="InterPro" id="IPR019775">
    <property type="entry name" value="WD40_repeat_CS"/>
</dbReference>
<feature type="region of interest" description="Disordered" evidence="4">
    <location>
        <begin position="1"/>
        <end position="26"/>
    </location>
</feature>
<dbReference type="PROSITE" id="PS00678">
    <property type="entry name" value="WD_REPEATS_1"/>
    <property type="match status" value="1"/>
</dbReference>
<feature type="repeat" description="WD" evidence="3">
    <location>
        <begin position="549"/>
        <end position="588"/>
    </location>
</feature>
<name>A0A4V1M328_TREME</name>
<dbReference type="EMBL" id="SDIL01000137">
    <property type="protein sequence ID" value="RXK35420.1"/>
    <property type="molecule type" value="Genomic_DNA"/>
</dbReference>
<dbReference type="InterPro" id="IPR001680">
    <property type="entry name" value="WD40_rpt"/>
</dbReference>